<feature type="transmembrane region" description="Helical" evidence="8">
    <location>
        <begin position="181"/>
        <end position="200"/>
    </location>
</feature>
<keyword evidence="10" id="KW-1185">Reference proteome</keyword>
<evidence type="ECO:0000256" key="6">
    <source>
        <dbReference type="ARBA" id="ARBA00022989"/>
    </source>
</evidence>
<feature type="transmembrane region" description="Helical" evidence="8">
    <location>
        <begin position="270"/>
        <end position="292"/>
    </location>
</feature>
<dbReference type="GO" id="GO:0005886">
    <property type="term" value="C:plasma membrane"/>
    <property type="evidence" value="ECO:0007669"/>
    <property type="project" value="UniProtKB-SubCell"/>
</dbReference>
<dbReference type="EMBL" id="QNRQ01000013">
    <property type="protein sequence ID" value="RBP36286.1"/>
    <property type="molecule type" value="Genomic_DNA"/>
</dbReference>
<keyword evidence="7 8" id="KW-0472">Membrane</keyword>
<evidence type="ECO:0000256" key="2">
    <source>
        <dbReference type="ARBA" id="ARBA00010145"/>
    </source>
</evidence>
<keyword evidence="4" id="KW-1003">Cell membrane</keyword>
<name>A0A366H4P3_9BURK</name>
<gene>
    <name evidence="9" type="ORF">DFR37_113117</name>
</gene>
<keyword evidence="3" id="KW-0813">Transport</keyword>
<evidence type="ECO:0000256" key="1">
    <source>
        <dbReference type="ARBA" id="ARBA00004651"/>
    </source>
</evidence>
<feature type="transmembrane region" description="Helical" evidence="8">
    <location>
        <begin position="65"/>
        <end position="87"/>
    </location>
</feature>
<dbReference type="PANTHER" id="PTHR36838">
    <property type="entry name" value="AUXIN EFFLUX CARRIER FAMILY PROTEIN"/>
    <property type="match status" value="1"/>
</dbReference>
<feature type="transmembrane region" description="Helical" evidence="8">
    <location>
        <begin position="122"/>
        <end position="142"/>
    </location>
</feature>
<dbReference type="Gene3D" id="1.20.1530.20">
    <property type="match status" value="1"/>
</dbReference>
<evidence type="ECO:0000256" key="7">
    <source>
        <dbReference type="ARBA" id="ARBA00023136"/>
    </source>
</evidence>
<feature type="transmembrane region" description="Helical" evidence="8">
    <location>
        <begin position="6"/>
        <end position="22"/>
    </location>
</feature>
<dbReference type="InterPro" id="IPR004776">
    <property type="entry name" value="Mem_transp_PIN-like"/>
</dbReference>
<organism evidence="9 10">
    <name type="scientific">Eoetvoesiella caeni</name>
    <dbReference type="NCBI Taxonomy" id="645616"/>
    <lineage>
        <taxon>Bacteria</taxon>
        <taxon>Pseudomonadati</taxon>
        <taxon>Pseudomonadota</taxon>
        <taxon>Betaproteobacteria</taxon>
        <taxon>Burkholderiales</taxon>
        <taxon>Alcaligenaceae</taxon>
        <taxon>Eoetvoesiella</taxon>
    </lineage>
</organism>
<evidence type="ECO:0000256" key="5">
    <source>
        <dbReference type="ARBA" id="ARBA00022692"/>
    </source>
</evidence>
<feature type="transmembrane region" description="Helical" evidence="8">
    <location>
        <begin position="212"/>
        <end position="233"/>
    </location>
</feature>
<evidence type="ECO:0000313" key="9">
    <source>
        <dbReference type="EMBL" id="RBP36286.1"/>
    </source>
</evidence>
<dbReference type="Pfam" id="PF03547">
    <property type="entry name" value="Mem_trans"/>
    <property type="match status" value="1"/>
</dbReference>
<evidence type="ECO:0000256" key="3">
    <source>
        <dbReference type="ARBA" id="ARBA00022448"/>
    </source>
</evidence>
<evidence type="ECO:0000256" key="8">
    <source>
        <dbReference type="SAM" id="Phobius"/>
    </source>
</evidence>
<evidence type="ECO:0000313" key="10">
    <source>
        <dbReference type="Proteomes" id="UP000253628"/>
    </source>
</evidence>
<dbReference type="InterPro" id="IPR038770">
    <property type="entry name" value="Na+/solute_symporter_sf"/>
</dbReference>
<comment type="subcellular location">
    <subcellularLocation>
        <location evidence="1">Cell membrane</location>
        <topology evidence="1">Multi-pass membrane protein</topology>
    </subcellularLocation>
</comment>
<dbReference type="PANTHER" id="PTHR36838:SF1">
    <property type="entry name" value="SLR1864 PROTEIN"/>
    <property type="match status" value="1"/>
</dbReference>
<dbReference type="OrthoDB" id="3238001at2"/>
<dbReference type="RefSeq" id="WP_113934719.1">
    <property type="nucleotide sequence ID" value="NZ_JACCEU010000010.1"/>
</dbReference>
<keyword evidence="6 8" id="KW-1133">Transmembrane helix</keyword>
<protein>
    <recommendedName>
        <fullName evidence="11">Transporter</fullName>
    </recommendedName>
</protein>
<feature type="transmembrane region" description="Helical" evidence="8">
    <location>
        <begin position="34"/>
        <end position="53"/>
    </location>
</feature>
<keyword evidence="5 8" id="KW-0812">Transmembrane</keyword>
<evidence type="ECO:0008006" key="11">
    <source>
        <dbReference type="Google" id="ProtNLM"/>
    </source>
</evidence>
<sequence>MLLTLLNIVLPVIAMAGIGFLFGRRQGYEPDMSFVNHANVMVFCPALVLSVMIEYPVDLVQSWPLAVAGVLIIIVPGLLLGLLSPFFKMPRAALTVPGMFRNTGNVGIPLMMLAYGKSQLGAIIVLFVLSNVLQFSLGLFLLSRRSSRWLWLRNPNVWAALLGLLVAPYRDYLPPFVRTTADLAGQIAIPLMLFSLGVRMSRDRLAGIGPALRINLLYLLVAALTLPLVLWLLPLTPEWARLVVLSAMLPPAVLNYLLCEQYNVEPRTVANVVLLGNLISVLTIPLVVWATLAWI</sequence>
<proteinExistence type="inferred from homology"/>
<dbReference type="GO" id="GO:0055085">
    <property type="term" value="P:transmembrane transport"/>
    <property type="evidence" value="ECO:0007669"/>
    <property type="project" value="InterPro"/>
</dbReference>
<reference evidence="9 10" key="1">
    <citation type="submission" date="2018-06" db="EMBL/GenBank/DDBJ databases">
        <title>Genomic Encyclopedia of Type Strains, Phase IV (KMG-IV): sequencing the most valuable type-strain genomes for metagenomic binning, comparative biology and taxonomic classification.</title>
        <authorList>
            <person name="Goeker M."/>
        </authorList>
    </citation>
    <scope>NUCLEOTIDE SEQUENCE [LARGE SCALE GENOMIC DNA]</scope>
    <source>
        <strain evidence="9 10">DSM 25520</strain>
    </source>
</reference>
<accession>A0A366H4P3</accession>
<comment type="similarity">
    <text evidence="2">Belongs to the auxin efflux carrier (TC 2.A.69) family.</text>
</comment>
<feature type="transmembrane region" description="Helical" evidence="8">
    <location>
        <begin position="239"/>
        <end position="258"/>
    </location>
</feature>
<dbReference type="AlphaFoldDB" id="A0A366H4P3"/>
<feature type="transmembrane region" description="Helical" evidence="8">
    <location>
        <begin position="149"/>
        <end position="169"/>
    </location>
</feature>
<comment type="caution">
    <text evidence="9">The sequence shown here is derived from an EMBL/GenBank/DDBJ whole genome shotgun (WGS) entry which is preliminary data.</text>
</comment>
<evidence type="ECO:0000256" key="4">
    <source>
        <dbReference type="ARBA" id="ARBA00022475"/>
    </source>
</evidence>
<dbReference type="Proteomes" id="UP000253628">
    <property type="component" value="Unassembled WGS sequence"/>
</dbReference>